<dbReference type="InterPro" id="IPR001962">
    <property type="entry name" value="Asn_synthase"/>
</dbReference>
<dbReference type="Proteomes" id="UP000016935">
    <property type="component" value="Unassembled WGS sequence"/>
</dbReference>
<dbReference type="GO" id="GO:0006529">
    <property type="term" value="P:asparagine biosynthetic process"/>
    <property type="evidence" value="ECO:0007669"/>
    <property type="project" value="InterPro"/>
</dbReference>
<dbReference type="Gene3D" id="3.40.50.620">
    <property type="entry name" value="HUPs"/>
    <property type="match status" value="1"/>
</dbReference>
<dbReference type="HOGENOM" id="CLU_014658_1_0_1"/>
<feature type="compositionally biased region" description="Polar residues" evidence="5">
    <location>
        <begin position="10"/>
        <end position="29"/>
    </location>
</feature>
<keyword evidence="2" id="KW-0547">Nucleotide-binding</keyword>
<dbReference type="AlphaFoldDB" id="R0IHA3"/>
<comment type="similarity">
    <text evidence="1">Belongs to the asparagine synthetase family.</text>
</comment>
<name>R0IHA3_EXST2</name>
<evidence type="ECO:0000259" key="6">
    <source>
        <dbReference type="PROSITE" id="PS51278"/>
    </source>
</evidence>
<dbReference type="InterPro" id="IPR029055">
    <property type="entry name" value="Ntn_hydrolases_N"/>
</dbReference>
<dbReference type="CDD" id="cd01991">
    <property type="entry name" value="Asn_synthase_B_C"/>
    <property type="match status" value="1"/>
</dbReference>
<dbReference type="CDD" id="cd00712">
    <property type="entry name" value="AsnB"/>
    <property type="match status" value="1"/>
</dbReference>
<evidence type="ECO:0000256" key="3">
    <source>
        <dbReference type="ARBA" id="ARBA00022840"/>
    </source>
</evidence>
<dbReference type="PANTHER" id="PTHR43284:SF1">
    <property type="entry name" value="ASPARAGINE SYNTHETASE"/>
    <property type="match status" value="1"/>
</dbReference>
<feature type="region of interest" description="Disordered" evidence="5">
    <location>
        <begin position="1"/>
        <end position="67"/>
    </location>
</feature>
<dbReference type="SUPFAM" id="SSF52402">
    <property type="entry name" value="Adenine nucleotide alpha hydrolases-like"/>
    <property type="match status" value="1"/>
</dbReference>
<dbReference type="InterPro" id="IPR006426">
    <property type="entry name" value="Asn_synth_AEB"/>
</dbReference>
<accession>R0IHA3</accession>
<dbReference type="InterPro" id="IPR033738">
    <property type="entry name" value="AsnB_N"/>
</dbReference>
<gene>
    <name evidence="7" type="ORF">SETTUDRAFT_42969</name>
</gene>
<feature type="domain" description="Glutamine amidotransferase type-2" evidence="6">
    <location>
        <begin position="83"/>
        <end position="302"/>
    </location>
</feature>
<dbReference type="OrthoDB" id="409189at2759"/>
<keyword evidence="8" id="KW-1185">Reference proteome</keyword>
<dbReference type="SUPFAM" id="SSF56235">
    <property type="entry name" value="N-terminal nucleophile aminohydrolases (Ntn hydrolases)"/>
    <property type="match status" value="1"/>
</dbReference>
<evidence type="ECO:0000256" key="2">
    <source>
        <dbReference type="ARBA" id="ARBA00022741"/>
    </source>
</evidence>
<dbReference type="EMBL" id="KB908814">
    <property type="protein sequence ID" value="EOA84361.1"/>
    <property type="molecule type" value="Genomic_DNA"/>
</dbReference>
<evidence type="ECO:0000256" key="1">
    <source>
        <dbReference type="ARBA" id="ARBA00005752"/>
    </source>
</evidence>
<dbReference type="PROSITE" id="PS51278">
    <property type="entry name" value="GATASE_TYPE_2"/>
    <property type="match status" value="1"/>
</dbReference>
<dbReference type="Gene3D" id="3.60.20.10">
    <property type="entry name" value="Glutamine Phosphoribosylpyrophosphate, subunit 1, domain 1"/>
    <property type="match status" value="1"/>
</dbReference>
<sequence length="771" mass="85555">MCGITASIGLATQTPPDTQHTLSLSSSCTNGHAGNASHHGNGDARGEHGVNGHAKTNGVNGHAKANGINGHVQTTDFAKGYAAGYAAGYETARAARDPDNTVLAAKLQASIDAINHRGPDESGMWISDDGRVALGHCRLSINDLSPSGRQPLHSDCSELHAIVNGEIYDHDRLRAECTAQHGYQFSSESDSELVLALYKIHGAPGLFEHLRGEFAFVLFDGREGRRRVIAGRDRFGIKPMVWTVVKDRLLLAAEAKAFVPLGWEPEWDVQAIVDSGWMMDDRTLFKGVHKLLPGHWMEITDERGIETHKYWDAEYEDKTKVETRTIDEMVLGVRERLVESIRLRLRADVPVGVYLSGGIDSSAVAGIVTQLAREEHIKIGSSKATRVACFSVRFPEESGYDESSIAERTAKWLGVEVLKKDVTEETLALDFADTAYHCEHHHFDLNCVAKFALSQLPRENGVKVVLTGEGADEHFAGYPYFPAEFLREADLALPDSPLALDHELRESMQRAADNEMRSIWRHIGANTYAAEGSSFADSLLAWHPTLQLFAPWVREQNADLDCRTVLHASHAPDVQEKMRNRWHPLHTAQYMWNKNSLANVLLSCLGDRTEMAHSIEARTPFLDHHLAEYVNSLPPSVKLAYTPPSSEEVNGADHGPVWKASGKALQSLTAKWILREAVRPYITDELYRRKKHPFLAPTKWPRGGPLHRMFEKLLTREAVEQLGFVDYAVVANALRDGFGDDANSNTFRTLAYVGAWVTLSKRFGVKKAVLH</sequence>
<dbReference type="GO" id="GO:0005524">
    <property type="term" value="F:ATP binding"/>
    <property type="evidence" value="ECO:0007669"/>
    <property type="project" value="UniProtKB-KW"/>
</dbReference>
<dbReference type="GO" id="GO:0004066">
    <property type="term" value="F:asparagine synthase (glutamine-hydrolyzing) activity"/>
    <property type="evidence" value="ECO:0007669"/>
    <property type="project" value="InterPro"/>
</dbReference>
<protein>
    <recommendedName>
        <fullName evidence="6">Glutamine amidotransferase type-2 domain-containing protein</fullName>
    </recommendedName>
</protein>
<dbReference type="STRING" id="671987.R0IHA3"/>
<dbReference type="InterPro" id="IPR017932">
    <property type="entry name" value="GATase_2_dom"/>
</dbReference>
<dbReference type="GO" id="GO:0005829">
    <property type="term" value="C:cytosol"/>
    <property type="evidence" value="ECO:0007669"/>
    <property type="project" value="TreeGrafter"/>
</dbReference>
<dbReference type="Pfam" id="PF13537">
    <property type="entry name" value="GATase_7"/>
    <property type="match status" value="1"/>
</dbReference>
<evidence type="ECO:0000256" key="5">
    <source>
        <dbReference type="SAM" id="MobiDB-lite"/>
    </source>
</evidence>
<evidence type="ECO:0000313" key="7">
    <source>
        <dbReference type="EMBL" id="EOA84361.1"/>
    </source>
</evidence>
<evidence type="ECO:0000313" key="8">
    <source>
        <dbReference type="Proteomes" id="UP000016935"/>
    </source>
</evidence>
<feature type="compositionally biased region" description="Low complexity" evidence="5">
    <location>
        <begin position="30"/>
        <end position="39"/>
    </location>
</feature>
<evidence type="ECO:0000256" key="4">
    <source>
        <dbReference type="ARBA" id="ARBA00022962"/>
    </source>
</evidence>
<reference evidence="7 8" key="2">
    <citation type="journal article" date="2013" name="PLoS Genet.">
        <title>Comparative genome structure, secondary metabolite, and effector coding capacity across Cochliobolus pathogens.</title>
        <authorList>
            <person name="Condon B.J."/>
            <person name="Leng Y."/>
            <person name="Wu D."/>
            <person name="Bushley K.E."/>
            <person name="Ohm R.A."/>
            <person name="Otillar R."/>
            <person name="Martin J."/>
            <person name="Schackwitz W."/>
            <person name="Grimwood J."/>
            <person name="MohdZainudin N."/>
            <person name="Xue C."/>
            <person name="Wang R."/>
            <person name="Manning V.A."/>
            <person name="Dhillon B."/>
            <person name="Tu Z.J."/>
            <person name="Steffenson B.J."/>
            <person name="Salamov A."/>
            <person name="Sun H."/>
            <person name="Lowry S."/>
            <person name="LaButti K."/>
            <person name="Han J."/>
            <person name="Copeland A."/>
            <person name="Lindquist E."/>
            <person name="Barry K."/>
            <person name="Schmutz J."/>
            <person name="Baker S.E."/>
            <person name="Ciuffetti L.M."/>
            <person name="Grigoriev I.V."/>
            <person name="Zhong S."/>
            <person name="Turgeon B.G."/>
        </authorList>
    </citation>
    <scope>NUCLEOTIDE SEQUENCE [LARGE SCALE GENOMIC DNA]</scope>
    <source>
        <strain evidence="8">28A</strain>
    </source>
</reference>
<reference evidence="7 8" key="1">
    <citation type="journal article" date="2012" name="PLoS Pathog.">
        <title>Diverse lifestyles and strategies of plant pathogenesis encoded in the genomes of eighteen Dothideomycetes fungi.</title>
        <authorList>
            <person name="Ohm R.A."/>
            <person name="Feau N."/>
            <person name="Henrissat B."/>
            <person name="Schoch C.L."/>
            <person name="Horwitz B.A."/>
            <person name="Barry K.W."/>
            <person name="Condon B.J."/>
            <person name="Copeland A.C."/>
            <person name="Dhillon B."/>
            <person name="Glaser F."/>
            <person name="Hesse C.N."/>
            <person name="Kosti I."/>
            <person name="LaButti K."/>
            <person name="Lindquist E.A."/>
            <person name="Lucas S."/>
            <person name="Salamov A.A."/>
            <person name="Bradshaw R.E."/>
            <person name="Ciuffetti L."/>
            <person name="Hamelin R.C."/>
            <person name="Kema G.H.J."/>
            <person name="Lawrence C."/>
            <person name="Scott J.A."/>
            <person name="Spatafora J.W."/>
            <person name="Turgeon B.G."/>
            <person name="de Wit P.J.G.M."/>
            <person name="Zhong S."/>
            <person name="Goodwin S.B."/>
            <person name="Grigoriev I.V."/>
        </authorList>
    </citation>
    <scope>NUCLEOTIDE SEQUENCE [LARGE SCALE GENOMIC DNA]</scope>
    <source>
        <strain evidence="8">28A</strain>
    </source>
</reference>
<dbReference type="GeneID" id="19404806"/>
<dbReference type="eggNOG" id="KOG0571">
    <property type="taxonomic scope" value="Eukaryota"/>
</dbReference>
<feature type="compositionally biased region" description="Basic and acidic residues" evidence="5">
    <location>
        <begin position="40"/>
        <end position="50"/>
    </location>
</feature>
<proteinExistence type="inferred from homology"/>
<dbReference type="InterPro" id="IPR014729">
    <property type="entry name" value="Rossmann-like_a/b/a_fold"/>
</dbReference>
<dbReference type="NCBIfam" id="TIGR01536">
    <property type="entry name" value="asn_synth_AEB"/>
    <property type="match status" value="1"/>
</dbReference>
<dbReference type="InterPro" id="IPR051786">
    <property type="entry name" value="ASN_synthetase/amidase"/>
</dbReference>
<keyword evidence="3" id="KW-0067">ATP-binding</keyword>
<keyword evidence="4" id="KW-0315">Glutamine amidotransferase</keyword>
<dbReference type="Pfam" id="PF00733">
    <property type="entry name" value="Asn_synthase"/>
    <property type="match status" value="1"/>
</dbReference>
<organism evidence="7 8">
    <name type="scientific">Exserohilum turcicum (strain 28A)</name>
    <name type="common">Northern leaf blight fungus</name>
    <name type="synonym">Setosphaeria turcica</name>
    <dbReference type="NCBI Taxonomy" id="671987"/>
    <lineage>
        <taxon>Eukaryota</taxon>
        <taxon>Fungi</taxon>
        <taxon>Dikarya</taxon>
        <taxon>Ascomycota</taxon>
        <taxon>Pezizomycotina</taxon>
        <taxon>Dothideomycetes</taxon>
        <taxon>Pleosporomycetidae</taxon>
        <taxon>Pleosporales</taxon>
        <taxon>Pleosporineae</taxon>
        <taxon>Pleosporaceae</taxon>
        <taxon>Exserohilum</taxon>
    </lineage>
</organism>
<dbReference type="PANTHER" id="PTHR43284">
    <property type="entry name" value="ASPARAGINE SYNTHETASE (GLUTAMINE-HYDROLYZING)"/>
    <property type="match status" value="1"/>
</dbReference>
<dbReference type="RefSeq" id="XP_008028175.1">
    <property type="nucleotide sequence ID" value="XM_008029984.1"/>
</dbReference>